<dbReference type="Proteomes" id="UP000475862">
    <property type="component" value="Unassembled WGS sequence"/>
</dbReference>
<dbReference type="AlphaFoldDB" id="A0A6G0TZV7"/>
<comment type="caution">
    <text evidence="1">The sequence shown here is derived from an EMBL/GenBank/DDBJ whole genome shotgun (WGS) entry which is preliminary data.</text>
</comment>
<organism evidence="1 2">
    <name type="scientific">Aphis glycines</name>
    <name type="common">Soybean aphid</name>
    <dbReference type="NCBI Taxonomy" id="307491"/>
    <lineage>
        <taxon>Eukaryota</taxon>
        <taxon>Metazoa</taxon>
        <taxon>Ecdysozoa</taxon>
        <taxon>Arthropoda</taxon>
        <taxon>Hexapoda</taxon>
        <taxon>Insecta</taxon>
        <taxon>Pterygota</taxon>
        <taxon>Neoptera</taxon>
        <taxon>Paraneoptera</taxon>
        <taxon>Hemiptera</taxon>
        <taxon>Sternorrhyncha</taxon>
        <taxon>Aphidomorpha</taxon>
        <taxon>Aphidoidea</taxon>
        <taxon>Aphididae</taxon>
        <taxon>Aphidini</taxon>
        <taxon>Aphis</taxon>
        <taxon>Aphis</taxon>
    </lineage>
</organism>
<name>A0A6G0TZV7_APHGL</name>
<keyword evidence="2" id="KW-1185">Reference proteome</keyword>
<evidence type="ECO:0000313" key="1">
    <source>
        <dbReference type="EMBL" id="KAE9541003.1"/>
    </source>
</evidence>
<dbReference type="EMBL" id="VYZN01000013">
    <property type="protein sequence ID" value="KAE9541003.1"/>
    <property type="molecule type" value="Genomic_DNA"/>
</dbReference>
<gene>
    <name evidence="1" type="ORF">AGLY_004248</name>
</gene>
<accession>A0A6G0TZV7</accession>
<proteinExistence type="predicted"/>
<protein>
    <submittedName>
        <fullName evidence="1">Uncharacterized protein</fullName>
    </submittedName>
</protein>
<evidence type="ECO:0000313" key="2">
    <source>
        <dbReference type="Proteomes" id="UP000475862"/>
    </source>
</evidence>
<reference evidence="1 2" key="1">
    <citation type="submission" date="2019-08" db="EMBL/GenBank/DDBJ databases">
        <title>The genome of the soybean aphid Biotype 1, its phylome, world population structure and adaptation to the North American continent.</title>
        <authorList>
            <person name="Giordano R."/>
            <person name="Donthu R.K."/>
            <person name="Hernandez A.G."/>
            <person name="Wright C.L."/>
            <person name="Zimin A.V."/>
        </authorList>
    </citation>
    <scope>NUCLEOTIDE SEQUENCE [LARGE SCALE GENOMIC DNA]</scope>
    <source>
        <tissue evidence="1">Whole aphids</tissue>
    </source>
</reference>
<sequence>MNNKYCRLTTFVFLQLTENILFTLKLVLNISLLSDSILNSLTDWKTVIGSLILSNNIRTQNIDPEIGRWCREIGGNKFQFSTLSSQNKSKSIASKTLYSDLTLLIITSKPIISLMTDLKSEPKMSPMPNFSPKFRPTFSHKPFEICKSNLNMFMSLPKYGDKTHIVLKSSNQIDSSSSIIDLTDVSLFFQKIIAGVFSRASAISSTLSFKVRTRVVTQSCKNGSIKSFFTDGIQMFSNSFSITPNDCLKERRTYEAVFENYPLLCQHIEDTFVWIQTELSAKCSLCRSHKFDIFEKCFDNETRLFI</sequence>